<dbReference type="eggNOG" id="COG2739">
    <property type="taxonomic scope" value="Bacteria"/>
</dbReference>
<dbReference type="HAMAP" id="MF_00245">
    <property type="entry name" value="UPF0122"/>
    <property type="match status" value="1"/>
</dbReference>
<dbReference type="SUPFAM" id="SSF88659">
    <property type="entry name" value="Sigma3 and sigma4 domains of RNA polymerase sigma factors"/>
    <property type="match status" value="1"/>
</dbReference>
<proteinExistence type="inferred from homology"/>
<organism evidence="4 5">
    <name type="scientific">Desulforudis audaxviator (strain MP104C)</name>
    <dbReference type="NCBI Taxonomy" id="477974"/>
    <lineage>
        <taxon>Bacteria</taxon>
        <taxon>Bacillati</taxon>
        <taxon>Bacillota</taxon>
        <taxon>Clostridia</taxon>
        <taxon>Thermoanaerobacterales</taxon>
        <taxon>Candidatus Desulforudaceae</taxon>
        <taxon>Candidatus Desulforudis</taxon>
    </lineage>
</organism>
<dbReference type="RefSeq" id="WP_012301776.1">
    <property type="nucleotide sequence ID" value="NC_010424.1"/>
</dbReference>
<dbReference type="OrthoDB" id="6392at2"/>
<dbReference type="InterPro" id="IPR013324">
    <property type="entry name" value="RNA_pol_sigma_r3/r4-like"/>
</dbReference>
<evidence type="ECO:0000313" key="5">
    <source>
        <dbReference type="Proteomes" id="UP000008544"/>
    </source>
</evidence>
<sequence length="122" mass="14320">MDRFAWINLLYDFYGPLLTDRQRQLLELYYEQDYSLGEIAGELSVTRQAVHDTLKRAEESLEYFERKLNLAMRYLNDRNRIGEALAVLDDLAGGREEALIRLRQLLREMREPGKPISENGVL</sequence>
<gene>
    <name evidence="4" type="ordered locus">Daud_0654</name>
</gene>
<dbReference type="STRING" id="477974.Daud_0654"/>
<keyword evidence="5" id="KW-1185">Reference proteome</keyword>
<dbReference type="PANTHER" id="PTHR40083:SF1">
    <property type="entry name" value="UPF0122 PROTEIN YLXM"/>
    <property type="match status" value="1"/>
</dbReference>
<dbReference type="EMBL" id="CP000860">
    <property type="protein sequence ID" value="ACA59188.1"/>
    <property type="molecule type" value="Genomic_DNA"/>
</dbReference>
<comment type="similarity">
    <text evidence="1 3">Belongs to the UPF0122 family.</text>
</comment>
<dbReference type="InterPro" id="IPR054831">
    <property type="entry name" value="UPF0122_fam_protein"/>
</dbReference>
<accession>B1I2P7</accession>
<protein>
    <recommendedName>
        <fullName evidence="3">UPF0122 protein Daud_0654</fullName>
    </recommendedName>
</protein>
<evidence type="ECO:0000256" key="2">
    <source>
        <dbReference type="ARBA" id="ARBA00024764"/>
    </source>
</evidence>
<dbReference type="NCBIfam" id="NF045758">
    <property type="entry name" value="YlxM"/>
    <property type="match status" value="1"/>
</dbReference>
<name>B1I2P7_DESAP</name>
<dbReference type="AlphaFoldDB" id="B1I2P7"/>
<dbReference type="HOGENOM" id="CLU_129218_0_2_9"/>
<dbReference type="InterPro" id="IPR007394">
    <property type="entry name" value="UPF0122"/>
</dbReference>
<evidence type="ECO:0000256" key="1">
    <source>
        <dbReference type="ARBA" id="ARBA00008720"/>
    </source>
</evidence>
<reference evidence="4 5" key="2">
    <citation type="journal article" date="2008" name="Science">
        <title>Environmental genomics reveals a single-species ecosystem deep within Earth.</title>
        <authorList>
            <person name="Chivian D."/>
            <person name="Brodie E.L."/>
            <person name="Alm E.J."/>
            <person name="Culley D.E."/>
            <person name="Dehal P.S."/>
            <person name="Desantis T.Z."/>
            <person name="Gihring T.M."/>
            <person name="Lapidus A."/>
            <person name="Lin L.H."/>
            <person name="Lowry S.R."/>
            <person name="Moser D.P."/>
            <person name="Richardson P.M."/>
            <person name="Southam G."/>
            <person name="Wanger G."/>
            <person name="Pratt L.M."/>
            <person name="Andersen G.L."/>
            <person name="Hazen T.C."/>
            <person name="Brockman F.J."/>
            <person name="Arkin A.P."/>
            <person name="Onstott T.C."/>
        </authorList>
    </citation>
    <scope>NUCLEOTIDE SEQUENCE [LARGE SCALE GENOMIC DNA]</scope>
    <source>
        <strain evidence="4 5">MP104C</strain>
    </source>
</reference>
<dbReference type="Proteomes" id="UP000008544">
    <property type="component" value="Chromosome"/>
</dbReference>
<dbReference type="PANTHER" id="PTHR40083">
    <property type="entry name" value="UPF0122 PROTEIN CBO2450/CLC_2298"/>
    <property type="match status" value="1"/>
</dbReference>
<dbReference type="InterPro" id="IPR036388">
    <property type="entry name" value="WH-like_DNA-bd_sf"/>
</dbReference>
<dbReference type="Pfam" id="PF04297">
    <property type="entry name" value="UPF0122"/>
    <property type="match status" value="1"/>
</dbReference>
<reference evidence="5" key="1">
    <citation type="submission" date="2007-10" db="EMBL/GenBank/DDBJ databases">
        <title>Complete sequence of chromosome of Desulforudis audaxviator MP104C.</title>
        <authorList>
            <person name="Copeland A."/>
            <person name="Lucas S."/>
            <person name="Lapidus A."/>
            <person name="Barry K."/>
            <person name="Glavina del Rio T."/>
            <person name="Dalin E."/>
            <person name="Tice H."/>
            <person name="Bruce D."/>
            <person name="Pitluck S."/>
            <person name="Lowry S.R."/>
            <person name="Larimer F."/>
            <person name="Land M.L."/>
            <person name="Hauser L."/>
            <person name="Kyrpides N."/>
            <person name="Ivanova N.N."/>
            <person name="Richardson P."/>
        </authorList>
    </citation>
    <scope>NUCLEOTIDE SEQUENCE [LARGE SCALE GENOMIC DNA]</scope>
    <source>
        <strain evidence="5">MP104C</strain>
    </source>
</reference>
<evidence type="ECO:0000256" key="3">
    <source>
        <dbReference type="HAMAP-Rule" id="MF_00245"/>
    </source>
</evidence>
<dbReference type="Gene3D" id="1.10.10.10">
    <property type="entry name" value="Winged helix-like DNA-binding domain superfamily/Winged helix DNA-binding domain"/>
    <property type="match status" value="1"/>
</dbReference>
<comment type="function">
    <text evidence="2 3">Might take part in the signal recognition particle (SRP) pathway. This is inferred from the conservation of its genetic proximity to ftsY/ffh. May be a regulatory protein.</text>
</comment>
<dbReference type="KEGG" id="dau:Daud_0654"/>
<evidence type="ECO:0000313" key="4">
    <source>
        <dbReference type="EMBL" id="ACA59188.1"/>
    </source>
</evidence>